<dbReference type="Proteomes" id="UP001634007">
    <property type="component" value="Unassembled WGS sequence"/>
</dbReference>
<evidence type="ECO:0000256" key="1">
    <source>
        <dbReference type="SAM" id="MobiDB-lite"/>
    </source>
</evidence>
<reference evidence="2 3" key="1">
    <citation type="submission" date="2024-11" db="EMBL/GenBank/DDBJ databases">
        <title>Chromosome-level genome assembly of Eucalyptus globulus Labill. provides insights into its genome evolution.</title>
        <authorList>
            <person name="Li X."/>
        </authorList>
    </citation>
    <scope>NUCLEOTIDE SEQUENCE [LARGE SCALE GENOMIC DNA]</scope>
    <source>
        <strain evidence="2">CL2024</strain>
        <tissue evidence="2">Fresh tender leaves</tissue>
    </source>
</reference>
<protein>
    <submittedName>
        <fullName evidence="2">Uncharacterized protein</fullName>
    </submittedName>
</protein>
<organism evidence="2 3">
    <name type="scientific">Eucalyptus globulus</name>
    <name type="common">Tasmanian blue gum</name>
    <dbReference type="NCBI Taxonomy" id="34317"/>
    <lineage>
        <taxon>Eukaryota</taxon>
        <taxon>Viridiplantae</taxon>
        <taxon>Streptophyta</taxon>
        <taxon>Embryophyta</taxon>
        <taxon>Tracheophyta</taxon>
        <taxon>Spermatophyta</taxon>
        <taxon>Magnoliopsida</taxon>
        <taxon>eudicotyledons</taxon>
        <taxon>Gunneridae</taxon>
        <taxon>Pentapetalae</taxon>
        <taxon>rosids</taxon>
        <taxon>malvids</taxon>
        <taxon>Myrtales</taxon>
        <taxon>Myrtaceae</taxon>
        <taxon>Myrtoideae</taxon>
        <taxon>Eucalypteae</taxon>
        <taxon>Eucalyptus</taxon>
    </lineage>
</organism>
<proteinExistence type="predicted"/>
<gene>
    <name evidence="2" type="ORF">ACJRO7_011578</name>
</gene>
<feature type="compositionally biased region" description="Basic residues" evidence="1">
    <location>
        <begin position="12"/>
        <end position="21"/>
    </location>
</feature>
<feature type="region of interest" description="Disordered" evidence="1">
    <location>
        <begin position="1"/>
        <end position="21"/>
    </location>
</feature>
<comment type="caution">
    <text evidence="2">The sequence shown here is derived from an EMBL/GenBank/DDBJ whole genome shotgun (WGS) entry which is preliminary data.</text>
</comment>
<name>A0ABD3LFR6_EUCGL</name>
<keyword evidence="3" id="KW-1185">Reference proteome</keyword>
<dbReference type="EMBL" id="JBJKBG010000002">
    <property type="protein sequence ID" value="KAL3750601.1"/>
    <property type="molecule type" value="Genomic_DNA"/>
</dbReference>
<feature type="region of interest" description="Disordered" evidence="1">
    <location>
        <begin position="74"/>
        <end position="94"/>
    </location>
</feature>
<evidence type="ECO:0000313" key="2">
    <source>
        <dbReference type="EMBL" id="KAL3750601.1"/>
    </source>
</evidence>
<evidence type="ECO:0000313" key="3">
    <source>
        <dbReference type="Proteomes" id="UP001634007"/>
    </source>
</evidence>
<accession>A0ABD3LFR6</accession>
<dbReference type="AlphaFoldDB" id="A0ABD3LFR6"/>
<sequence>MEKGFSFQAEGKKKRQTRLQKRAPKTLQLNRAVVDGDDAAADPLKPAVIPLLSPVFVCASPLAGSEGFQLPRLIDDKDGTRASPGVPASPARLREPPLPAIFRSRCVL</sequence>